<sequence>MFLFKLLSVSMLFFFILSFSATSEDLGFEYSGFRNAQNLSLSGMADATPGGLLRLTNTDSKHQLGHCFYSGPVQFSSNSSSSVNMGNTTSVVSFSTTFVFAIVSESKVSGQGLAFVIAPQRGLPGALANQYLGLFNDSNNGNPENHVFAVELDTIKNVEYDMDANHVGIDINGLKSVRAESAKYYTDKNGGYKNLSLISGQAMQVWVEYDGLQKQVNVTIAPFKDGALRLMAWLKINAIWSPLISVKVSRTKNTEIPVEVFIHKICTFCRLRSIQFRLHNNGFGDALN</sequence>
<dbReference type="SUPFAM" id="SSF49899">
    <property type="entry name" value="Concanavalin A-like lectins/glucanases"/>
    <property type="match status" value="1"/>
</dbReference>
<dbReference type="GO" id="GO:0005886">
    <property type="term" value="C:plasma membrane"/>
    <property type="evidence" value="ECO:0007669"/>
    <property type="project" value="UniProtKB-SubCell"/>
</dbReference>
<keyword evidence="5" id="KW-0732">Signal</keyword>
<feature type="chain" id="PRO_5042179308" description="Legume lectin domain-containing protein" evidence="5">
    <location>
        <begin position="24"/>
        <end position="288"/>
    </location>
</feature>
<dbReference type="Gene3D" id="2.60.120.200">
    <property type="match status" value="1"/>
</dbReference>
<gene>
    <name evidence="7" type="ORF">MKW98_019768</name>
</gene>
<keyword evidence="3" id="KW-1003">Cell membrane</keyword>
<reference evidence="7" key="1">
    <citation type="submission" date="2022-04" db="EMBL/GenBank/DDBJ databases">
        <title>A functionally conserved STORR gene fusion in Papaver species that diverged 16.8 million years ago.</title>
        <authorList>
            <person name="Catania T."/>
        </authorList>
    </citation>
    <scope>NUCLEOTIDE SEQUENCE</scope>
    <source>
        <strain evidence="7">S-188037</strain>
    </source>
</reference>
<dbReference type="InterPro" id="IPR050258">
    <property type="entry name" value="Leguminous_Lectin"/>
</dbReference>
<dbReference type="PANTHER" id="PTHR32401:SF50">
    <property type="entry name" value="OS07G0133000 PROTEIN"/>
    <property type="match status" value="1"/>
</dbReference>
<dbReference type="FunFam" id="2.60.120.200:FF:000112">
    <property type="entry name" value="L-type lectin-domain containing receptor kinase V.9"/>
    <property type="match status" value="1"/>
</dbReference>
<dbReference type="GO" id="GO:0030246">
    <property type="term" value="F:carbohydrate binding"/>
    <property type="evidence" value="ECO:0007669"/>
    <property type="project" value="UniProtKB-KW"/>
</dbReference>
<evidence type="ECO:0000259" key="6">
    <source>
        <dbReference type="Pfam" id="PF00139"/>
    </source>
</evidence>
<dbReference type="InterPro" id="IPR001220">
    <property type="entry name" value="Legume_lectin_dom"/>
</dbReference>
<comment type="caution">
    <text evidence="7">The sequence shown here is derived from an EMBL/GenBank/DDBJ whole genome shotgun (WGS) entry which is preliminary data.</text>
</comment>
<keyword evidence="8" id="KW-1185">Reference proteome</keyword>
<feature type="domain" description="Legume lectin" evidence="6">
    <location>
        <begin position="26"/>
        <end position="226"/>
    </location>
</feature>
<comment type="subcellular location">
    <subcellularLocation>
        <location evidence="1">Cell membrane</location>
        <topology evidence="1">Single-pass type I membrane protein</topology>
    </subcellularLocation>
</comment>
<evidence type="ECO:0000256" key="3">
    <source>
        <dbReference type="ARBA" id="ARBA00022475"/>
    </source>
</evidence>
<proteinExistence type="inferred from homology"/>
<dbReference type="CDD" id="cd06899">
    <property type="entry name" value="lectin_legume_LecRK_Arcelin_ConA"/>
    <property type="match status" value="1"/>
</dbReference>
<evidence type="ECO:0000256" key="1">
    <source>
        <dbReference type="ARBA" id="ARBA00004251"/>
    </source>
</evidence>
<evidence type="ECO:0000256" key="4">
    <source>
        <dbReference type="ARBA" id="ARBA00022734"/>
    </source>
</evidence>
<feature type="signal peptide" evidence="5">
    <location>
        <begin position="1"/>
        <end position="23"/>
    </location>
</feature>
<dbReference type="AlphaFoldDB" id="A0AAD4TFQ2"/>
<dbReference type="InterPro" id="IPR013320">
    <property type="entry name" value="ConA-like_dom_sf"/>
</dbReference>
<evidence type="ECO:0000256" key="2">
    <source>
        <dbReference type="ARBA" id="ARBA00007606"/>
    </source>
</evidence>
<keyword evidence="3" id="KW-0472">Membrane</keyword>
<accession>A0AAD4TFQ2</accession>
<evidence type="ECO:0000313" key="8">
    <source>
        <dbReference type="Proteomes" id="UP001202328"/>
    </source>
</evidence>
<dbReference type="PANTHER" id="PTHR32401">
    <property type="entry name" value="CONCANAVALIN A-LIKE LECTIN FAMILY PROTEIN"/>
    <property type="match status" value="1"/>
</dbReference>
<evidence type="ECO:0000256" key="5">
    <source>
        <dbReference type="SAM" id="SignalP"/>
    </source>
</evidence>
<name>A0AAD4TFQ2_9MAGN</name>
<dbReference type="Proteomes" id="UP001202328">
    <property type="component" value="Unassembled WGS sequence"/>
</dbReference>
<dbReference type="Pfam" id="PF00139">
    <property type="entry name" value="Lectin_legB"/>
    <property type="match status" value="1"/>
</dbReference>
<dbReference type="EMBL" id="JAJJMB010001902">
    <property type="protein sequence ID" value="KAI3954637.1"/>
    <property type="molecule type" value="Genomic_DNA"/>
</dbReference>
<organism evidence="7 8">
    <name type="scientific">Papaver atlanticum</name>
    <dbReference type="NCBI Taxonomy" id="357466"/>
    <lineage>
        <taxon>Eukaryota</taxon>
        <taxon>Viridiplantae</taxon>
        <taxon>Streptophyta</taxon>
        <taxon>Embryophyta</taxon>
        <taxon>Tracheophyta</taxon>
        <taxon>Spermatophyta</taxon>
        <taxon>Magnoliopsida</taxon>
        <taxon>Ranunculales</taxon>
        <taxon>Papaveraceae</taxon>
        <taxon>Papaveroideae</taxon>
        <taxon>Papaver</taxon>
    </lineage>
</organism>
<evidence type="ECO:0000313" key="7">
    <source>
        <dbReference type="EMBL" id="KAI3954637.1"/>
    </source>
</evidence>
<keyword evidence="4" id="KW-0430">Lectin</keyword>
<comment type="similarity">
    <text evidence="2">Belongs to the leguminous lectin family.</text>
</comment>
<protein>
    <recommendedName>
        <fullName evidence="6">Legume lectin domain-containing protein</fullName>
    </recommendedName>
</protein>